<proteinExistence type="predicted"/>
<dbReference type="RefSeq" id="WP_147583693.1">
    <property type="nucleotide sequence ID" value="NZ_CP042831.1"/>
</dbReference>
<dbReference type="InterPro" id="IPR046219">
    <property type="entry name" value="DUF6252"/>
</dbReference>
<dbReference type="Proteomes" id="UP000321222">
    <property type="component" value="Chromosome"/>
</dbReference>
<name>A0A5B9FVM1_9FLAO</name>
<organism evidence="2 3">
    <name type="scientific">Flavobacterium alkalisoli</name>
    <dbReference type="NCBI Taxonomy" id="2602769"/>
    <lineage>
        <taxon>Bacteria</taxon>
        <taxon>Pseudomonadati</taxon>
        <taxon>Bacteroidota</taxon>
        <taxon>Flavobacteriia</taxon>
        <taxon>Flavobacteriales</taxon>
        <taxon>Flavobacteriaceae</taxon>
        <taxon>Flavobacterium</taxon>
    </lineage>
</organism>
<keyword evidence="1" id="KW-0732">Signal</keyword>
<evidence type="ECO:0000256" key="1">
    <source>
        <dbReference type="SAM" id="SignalP"/>
    </source>
</evidence>
<evidence type="ECO:0008006" key="4">
    <source>
        <dbReference type="Google" id="ProtNLM"/>
    </source>
</evidence>
<dbReference type="KEGG" id="fak:FUA48_11665"/>
<evidence type="ECO:0000313" key="3">
    <source>
        <dbReference type="Proteomes" id="UP000321222"/>
    </source>
</evidence>
<dbReference type="AlphaFoldDB" id="A0A5B9FVM1"/>
<dbReference type="OrthoDB" id="1399177at2"/>
<feature type="chain" id="PRO_5023070469" description="DUF4843 domain-containing protein" evidence="1">
    <location>
        <begin position="22"/>
        <end position="166"/>
    </location>
</feature>
<reference evidence="2 3" key="1">
    <citation type="submission" date="2019-08" db="EMBL/GenBank/DDBJ databases">
        <title>Flavobacterium alkalisoli sp. nov., isolated from rhizosphere soil of Suaeda salsa.</title>
        <authorList>
            <person name="Sun J.-Q."/>
            <person name="Xu L."/>
        </authorList>
    </citation>
    <scope>NUCLEOTIDE SEQUENCE [LARGE SCALE GENOMIC DNA]</scope>
    <source>
        <strain evidence="2 3">XS-5</strain>
    </source>
</reference>
<accession>A0A5B9FVM1</accession>
<sequence>MKKISLLFTLFFIGLTVVSCSNDDDFQLTAPYVTYDFNGEKTYIAGENDEKKATMYNDMIEIVAHSQFANQPSSVGVSFSFRIQGEGTYNDVEFYIEKGGEGYWSKDENEQTNGTVNVTEIDTQNHTISGTFSFLAYHMYDTTTAEVTAGVFEKIPYTGTLPVTQD</sequence>
<gene>
    <name evidence="2" type="ORF">FUA48_11665</name>
</gene>
<dbReference type="PROSITE" id="PS51257">
    <property type="entry name" value="PROKAR_LIPOPROTEIN"/>
    <property type="match status" value="1"/>
</dbReference>
<dbReference type="EMBL" id="CP042831">
    <property type="protein sequence ID" value="QEE50211.1"/>
    <property type="molecule type" value="Genomic_DNA"/>
</dbReference>
<protein>
    <recommendedName>
        <fullName evidence="4">DUF4843 domain-containing protein</fullName>
    </recommendedName>
</protein>
<keyword evidence="3" id="KW-1185">Reference proteome</keyword>
<feature type="signal peptide" evidence="1">
    <location>
        <begin position="1"/>
        <end position="21"/>
    </location>
</feature>
<dbReference type="Pfam" id="PF19765">
    <property type="entry name" value="DUF6252"/>
    <property type="match status" value="1"/>
</dbReference>
<evidence type="ECO:0000313" key="2">
    <source>
        <dbReference type="EMBL" id="QEE50211.1"/>
    </source>
</evidence>